<dbReference type="AlphaFoldDB" id="F8Q3H2"/>
<evidence type="ECO:0000313" key="2">
    <source>
        <dbReference type="EMBL" id="EGN97733.1"/>
    </source>
</evidence>
<dbReference type="HOGENOM" id="CLU_1518747_0_0_1"/>
<evidence type="ECO:0000313" key="3">
    <source>
        <dbReference type="Proteomes" id="UP000008063"/>
    </source>
</evidence>
<dbReference type="Proteomes" id="UP000008063">
    <property type="component" value="Unassembled WGS sequence"/>
</dbReference>
<gene>
    <name evidence="2" type="ORF">SERLA73DRAFT_140090</name>
</gene>
<organism evidence="3">
    <name type="scientific">Serpula lacrymans var. lacrymans (strain S7.3)</name>
    <name type="common">Dry rot fungus</name>
    <dbReference type="NCBI Taxonomy" id="936435"/>
    <lineage>
        <taxon>Eukaryota</taxon>
        <taxon>Fungi</taxon>
        <taxon>Dikarya</taxon>
        <taxon>Basidiomycota</taxon>
        <taxon>Agaricomycotina</taxon>
        <taxon>Agaricomycetes</taxon>
        <taxon>Agaricomycetidae</taxon>
        <taxon>Boletales</taxon>
        <taxon>Coniophorineae</taxon>
        <taxon>Serpulaceae</taxon>
        <taxon>Serpula</taxon>
    </lineage>
</organism>
<evidence type="ECO:0000256" key="1">
    <source>
        <dbReference type="SAM" id="MobiDB-lite"/>
    </source>
</evidence>
<name>F8Q3H2_SERL3</name>
<proteinExistence type="predicted"/>
<sequence>MSRPITRAKNASQHPGQVVLDAQPKPHNNEMTALAIRRALSAVEKEEDKQAREDLAAENPVPPPSQRQRAQPKMASKTSGPGIAPRHQKSNHMFNAEAAKLLIFLPVRKALQRLIAETLMMGLSLIWLIQVIVQSMRVGAWVLLQEEELVSILKLMRGPERTLKKAMRKSGQRRRKR</sequence>
<dbReference type="InParanoid" id="F8Q3H2"/>
<reference evidence="3" key="1">
    <citation type="journal article" date="2011" name="Science">
        <title>The plant cell wall-decomposing machinery underlies the functional diversity of forest fungi.</title>
        <authorList>
            <person name="Eastwood D.C."/>
            <person name="Floudas D."/>
            <person name="Binder M."/>
            <person name="Majcherczyk A."/>
            <person name="Schneider P."/>
            <person name="Aerts A."/>
            <person name="Asiegbu F.O."/>
            <person name="Baker S.E."/>
            <person name="Barry K."/>
            <person name="Bendiksby M."/>
            <person name="Blumentritt M."/>
            <person name="Coutinho P.M."/>
            <person name="Cullen D."/>
            <person name="de Vries R.P."/>
            <person name="Gathman A."/>
            <person name="Goodell B."/>
            <person name="Henrissat B."/>
            <person name="Ihrmark K."/>
            <person name="Kauserud H."/>
            <person name="Kohler A."/>
            <person name="LaButti K."/>
            <person name="Lapidus A."/>
            <person name="Lavin J.L."/>
            <person name="Lee Y.-H."/>
            <person name="Lindquist E."/>
            <person name="Lilly W."/>
            <person name="Lucas S."/>
            <person name="Morin E."/>
            <person name="Murat C."/>
            <person name="Oguiza J.A."/>
            <person name="Park J."/>
            <person name="Pisabarro A.G."/>
            <person name="Riley R."/>
            <person name="Rosling A."/>
            <person name="Salamov A."/>
            <person name="Schmidt O."/>
            <person name="Schmutz J."/>
            <person name="Skrede I."/>
            <person name="Stenlid J."/>
            <person name="Wiebenga A."/>
            <person name="Xie X."/>
            <person name="Kuees U."/>
            <person name="Hibbett D.S."/>
            <person name="Hoffmeister D."/>
            <person name="Hoegberg N."/>
            <person name="Martin F."/>
            <person name="Grigoriev I.V."/>
            <person name="Watkinson S.C."/>
        </authorList>
    </citation>
    <scope>NUCLEOTIDE SEQUENCE [LARGE SCALE GENOMIC DNA]</scope>
    <source>
        <strain evidence="3">strain S7.3</strain>
    </source>
</reference>
<keyword evidence="3" id="KW-1185">Reference proteome</keyword>
<dbReference type="EMBL" id="GL945482">
    <property type="protein sequence ID" value="EGN97733.1"/>
    <property type="molecule type" value="Genomic_DNA"/>
</dbReference>
<accession>F8Q3H2</accession>
<feature type="compositionally biased region" description="Basic and acidic residues" evidence="1">
    <location>
        <begin position="43"/>
        <end position="55"/>
    </location>
</feature>
<feature type="region of interest" description="Disordered" evidence="1">
    <location>
        <begin position="1"/>
        <end position="88"/>
    </location>
</feature>
<protein>
    <submittedName>
        <fullName evidence="2">Uncharacterized protein</fullName>
    </submittedName>
</protein>
<dbReference type="OrthoDB" id="3187908at2759"/>